<evidence type="ECO:0000259" key="16">
    <source>
        <dbReference type="SMART" id="SM00936"/>
    </source>
</evidence>
<comment type="function">
    <text evidence="1">Removes C-terminal D-alanyl residues from sugar-peptide cell wall precursors.</text>
</comment>
<evidence type="ECO:0000256" key="8">
    <source>
        <dbReference type="ARBA" id="ARBA00022801"/>
    </source>
</evidence>
<dbReference type="UniPathway" id="UPA00219"/>
<dbReference type="Pfam" id="PF00768">
    <property type="entry name" value="Peptidase_S11"/>
    <property type="match status" value="1"/>
</dbReference>
<dbReference type="SUPFAM" id="SSF56601">
    <property type="entry name" value="beta-lactamase/transpeptidase-like"/>
    <property type="match status" value="1"/>
</dbReference>
<evidence type="ECO:0000256" key="1">
    <source>
        <dbReference type="ARBA" id="ARBA00003217"/>
    </source>
</evidence>
<keyword evidence="8" id="KW-0378">Hydrolase</keyword>
<dbReference type="InterPro" id="IPR018044">
    <property type="entry name" value="Peptidase_S11"/>
</dbReference>
<evidence type="ECO:0000256" key="11">
    <source>
        <dbReference type="ARBA" id="ARBA00023316"/>
    </source>
</evidence>
<keyword evidence="6" id="KW-0645">Protease</keyword>
<feature type="domain" description="Peptidase S11 D-Ala-D-Ala carboxypeptidase A C-terminal" evidence="16">
    <location>
        <begin position="264"/>
        <end position="354"/>
    </location>
</feature>
<dbReference type="PRINTS" id="PR00725">
    <property type="entry name" value="DADACBPTASE1"/>
</dbReference>
<accession>A0A7C9P8L9</accession>
<dbReference type="GO" id="GO:0071555">
    <property type="term" value="P:cell wall organization"/>
    <property type="evidence" value="ECO:0007669"/>
    <property type="project" value="UniProtKB-KW"/>
</dbReference>
<dbReference type="GO" id="GO:0009002">
    <property type="term" value="F:serine-type D-Ala-D-Ala carboxypeptidase activity"/>
    <property type="evidence" value="ECO:0007669"/>
    <property type="project" value="UniProtKB-EC"/>
</dbReference>
<dbReference type="EMBL" id="JAAFGW010000155">
    <property type="protein sequence ID" value="NDP48754.1"/>
    <property type="molecule type" value="Genomic_DNA"/>
</dbReference>
<evidence type="ECO:0000256" key="12">
    <source>
        <dbReference type="ARBA" id="ARBA00034000"/>
    </source>
</evidence>
<evidence type="ECO:0000256" key="15">
    <source>
        <dbReference type="SAM" id="SignalP"/>
    </source>
</evidence>
<keyword evidence="10" id="KW-0573">Peptidoglycan synthesis</keyword>
<feature type="chain" id="PRO_5028856082" description="serine-type D-Ala-D-Ala carboxypeptidase" evidence="15">
    <location>
        <begin position="19"/>
        <end position="371"/>
    </location>
</feature>
<evidence type="ECO:0000256" key="3">
    <source>
        <dbReference type="ARBA" id="ARBA00007164"/>
    </source>
</evidence>
<evidence type="ECO:0000313" key="17">
    <source>
        <dbReference type="EMBL" id="NDP48754.1"/>
    </source>
</evidence>
<protein>
    <recommendedName>
        <fullName evidence="4">serine-type D-Ala-D-Ala carboxypeptidase</fullName>
        <ecNumber evidence="4">3.4.16.4</ecNumber>
    </recommendedName>
</protein>
<evidence type="ECO:0000256" key="10">
    <source>
        <dbReference type="ARBA" id="ARBA00022984"/>
    </source>
</evidence>
<keyword evidence="9" id="KW-0133">Cell shape</keyword>
<evidence type="ECO:0000256" key="9">
    <source>
        <dbReference type="ARBA" id="ARBA00022960"/>
    </source>
</evidence>
<evidence type="ECO:0000256" key="14">
    <source>
        <dbReference type="RuleBase" id="RU004016"/>
    </source>
</evidence>
<evidence type="ECO:0000256" key="7">
    <source>
        <dbReference type="ARBA" id="ARBA00022729"/>
    </source>
</evidence>
<sequence>MKSFWYLVVMLAATSAWAEPTGITSRAWVVIDQASGRELAAHQADLPLAPASLTQLMTAYVLLGDIKKNKMSLGEMVTVPEAATQADGARVFLKAGDEVSVDTLLQAMLLQSASDATLALVMASDGNETAFVARMNSMAKRLGMHKTHFMNATGLTEPGHESSARDMALLGRALVRDFPSRQTFFVQKELAIKGITYYNGNRLLWRDSTVTGLKVGRTVQAGYCMAAAGQRGNQRRVAVVLGARSDAQRTQEALKLLNYGFENFDSVRLYRAQQPVKMASLYRGARASVSMGFKQDFYLLTPRGSSGRVKAEVITKQPIVAPVNRGERMGTLRLTLDGKSLGDFPLLALHDVGVAGILGRGWDTIRLFFGQ</sequence>
<dbReference type="InterPro" id="IPR015956">
    <property type="entry name" value="Peniciliin-bd_prot_C_sf"/>
</dbReference>
<dbReference type="GO" id="GO:0008360">
    <property type="term" value="P:regulation of cell shape"/>
    <property type="evidence" value="ECO:0007669"/>
    <property type="project" value="UniProtKB-KW"/>
</dbReference>
<keyword evidence="11" id="KW-0961">Cell wall biogenesis/degradation</keyword>
<dbReference type="Pfam" id="PF07943">
    <property type="entry name" value="PBP5_C"/>
    <property type="match status" value="1"/>
</dbReference>
<dbReference type="PANTHER" id="PTHR21581:SF6">
    <property type="entry name" value="TRAFFICKING PROTEIN PARTICLE COMPLEX SUBUNIT 12"/>
    <property type="match status" value="1"/>
</dbReference>
<dbReference type="GO" id="GO:0006508">
    <property type="term" value="P:proteolysis"/>
    <property type="evidence" value="ECO:0007669"/>
    <property type="project" value="UniProtKB-KW"/>
</dbReference>
<feature type="signal peptide" evidence="15">
    <location>
        <begin position="1"/>
        <end position="18"/>
    </location>
</feature>
<dbReference type="GO" id="GO:0009252">
    <property type="term" value="P:peptidoglycan biosynthetic process"/>
    <property type="evidence" value="ECO:0007669"/>
    <property type="project" value="UniProtKB-UniPathway"/>
</dbReference>
<keyword evidence="5 17" id="KW-0121">Carboxypeptidase</keyword>
<feature type="binding site" evidence="13">
    <location>
        <position position="214"/>
    </location>
    <ligand>
        <name>substrate</name>
    </ligand>
</feature>
<evidence type="ECO:0000313" key="18">
    <source>
        <dbReference type="Proteomes" id="UP000483432"/>
    </source>
</evidence>
<comment type="similarity">
    <text evidence="3 14">Belongs to the peptidase S11 family.</text>
</comment>
<proteinExistence type="inferred from homology"/>
<dbReference type="InterPro" id="IPR012338">
    <property type="entry name" value="Beta-lactam/transpept-like"/>
</dbReference>
<reference evidence="17 18" key="1">
    <citation type="submission" date="2019-09" db="EMBL/GenBank/DDBJ databases">
        <title>H2 Metabolism Revealed by Metagenomic Analysis in Subglacial Sediment of East Antarctica.</title>
        <authorList>
            <person name="Yang Z."/>
            <person name="Zhang Y."/>
            <person name="Lv Y."/>
            <person name="Yan W."/>
            <person name="Xiao X."/>
            <person name="Sun B."/>
            <person name="Ma H."/>
        </authorList>
    </citation>
    <scope>NUCLEOTIDE SEQUENCE [LARGE SCALE GENOMIC DNA]</scope>
    <source>
        <strain evidence="17">Bin2_2</strain>
    </source>
</reference>
<evidence type="ECO:0000256" key="2">
    <source>
        <dbReference type="ARBA" id="ARBA00004752"/>
    </source>
</evidence>
<comment type="caution">
    <text evidence="17">The sequence shown here is derived from an EMBL/GenBank/DDBJ whole genome shotgun (WGS) entry which is preliminary data.</text>
</comment>
<evidence type="ECO:0000256" key="6">
    <source>
        <dbReference type="ARBA" id="ARBA00022670"/>
    </source>
</evidence>
<organism evidence="17 18">
    <name type="scientific">Sulfuriferula multivorans</name>
    <dbReference type="NCBI Taxonomy" id="1559896"/>
    <lineage>
        <taxon>Bacteria</taxon>
        <taxon>Pseudomonadati</taxon>
        <taxon>Pseudomonadota</taxon>
        <taxon>Betaproteobacteria</taxon>
        <taxon>Nitrosomonadales</taxon>
        <taxon>Sulfuricellaceae</taxon>
        <taxon>Sulfuriferula</taxon>
    </lineage>
</organism>
<evidence type="ECO:0000256" key="13">
    <source>
        <dbReference type="PIRSR" id="PIRSR618044-2"/>
    </source>
</evidence>
<dbReference type="InterPro" id="IPR012907">
    <property type="entry name" value="Peptidase_S11_C"/>
</dbReference>
<keyword evidence="7 15" id="KW-0732">Signal</keyword>
<comment type="pathway">
    <text evidence="2">Cell wall biogenesis; peptidoglycan biosynthesis.</text>
</comment>
<dbReference type="EC" id="3.4.16.4" evidence="4"/>
<dbReference type="SMART" id="SM00936">
    <property type="entry name" value="PBP5_C"/>
    <property type="match status" value="1"/>
</dbReference>
<evidence type="ECO:0000256" key="5">
    <source>
        <dbReference type="ARBA" id="ARBA00022645"/>
    </source>
</evidence>
<dbReference type="InterPro" id="IPR037167">
    <property type="entry name" value="Peptidase_S11_C_sf"/>
</dbReference>
<gene>
    <name evidence="17" type="ORF">GZ085_10260</name>
</gene>
<dbReference type="AlphaFoldDB" id="A0A7C9P8L9"/>
<dbReference type="PANTHER" id="PTHR21581">
    <property type="entry name" value="D-ALANYL-D-ALANINE CARBOXYPEPTIDASE"/>
    <property type="match status" value="1"/>
</dbReference>
<dbReference type="Proteomes" id="UP000483432">
    <property type="component" value="Unassembled WGS sequence"/>
</dbReference>
<dbReference type="InterPro" id="IPR001967">
    <property type="entry name" value="Peptidase_S11_N"/>
</dbReference>
<dbReference type="Gene3D" id="3.40.710.10">
    <property type="entry name" value="DD-peptidase/beta-lactamase superfamily"/>
    <property type="match status" value="1"/>
</dbReference>
<dbReference type="Gene3D" id="2.60.410.10">
    <property type="entry name" value="D-Ala-D-Ala carboxypeptidase, C-terminal domain"/>
    <property type="match status" value="1"/>
</dbReference>
<dbReference type="SUPFAM" id="SSF69189">
    <property type="entry name" value="Penicillin-binding protein associated domain"/>
    <property type="match status" value="1"/>
</dbReference>
<comment type="catalytic activity">
    <reaction evidence="12">
        <text>Preferential cleavage: (Ac)2-L-Lys-D-Ala-|-D-Ala. Also transpeptidation of peptidyl-alanyl moieties that are N-acyl substituents of D-alanine.</text>
        <dbReference type="EC" id="3.4.16.4"/>
    </reaction>
</comment>
<evidence type="ECO:0000256" key="4">
    <source>
        <dbReference type="ARBA" id="ARBA00012448"/>
    </source>
</evidence>
<name>A0A7C9P8L9_9PROT</name>